<dbReference type="PROSITE" id="PS00086">
    <property type="entry name" value="CYTOCHROME_P450"/>
    <property type="match status" value="1"/>
</dbReference>
<dbReference type="GO" id="GO:0004497">
    <property type="term" value="F:monooxygenase activity"/>
    <property type="evidence" value="ECO:0007669"/>
    <property type="project" value="UniProtKB-KW"/>
</dbReference>
<dbReference type="PANTHER" id="PTHR24304:SF2">
    <property type="entry name" value="24-HYDROXYCHOLESTEROL 7-ALPHA-HYDROXYLASE"/>
    <property type="match status" value="1"/>
</dbReference>
<dbReference type="GO" id="GO:0005506">
    <property type="term" value="F:iron ion binding"/>
    <property type="evidence" value="ECO:0007669"/>
    <property type="project" value="InterPro"/>
</dbReference>
<evidence type="ECO:0000256" key="4">
    <source>
        <dbReference type="ARBA" id="ARBA00023004"/>
    </source>
</evidence>
<keyword evidence="8" id="KW-1185">Reference proteome</keyword>
<dbReference type="InterPro" id="IPR036396">
    <property type="entry name" value="Cyt_P450_sf"/>
</dbReference>
<dbReference type="PANTHER" id="PTHR24304">
    <property type="entry name" value="CYTOCHROME P450 FAMILY 7"/>
    <property type="match status" value="1"/>
</dbReference>
<reference evidence="7" key="1">
    <citation type="submission" date="2022-08" db="EMBL/GenBank/DDBJ databases">
        <authorList>
            <person name="Marques A."/>
        </authorList>
    </citation>
    <scope>NUCLEOTIDE SEQUENCE</scope>
    <source>
        <strain evidence="7">RhyPub2mFocal</strain>
        <tissue evidence="7">Leaves</tissue>
    </source>
</reference>
<dbReference type="InterPro" id="IPR050529">
    <property type="entry name" value="CYP450_sterol_14alpha_dmase"/>
</dbReference>
<gene>
    <name evidence="7" type="ORF">LUZ62_038288</name>
</gene>
<dbReference type="GO" id="GO:0020037">
    <property type="term" value="F:heme binding"/>
    <property type="evidence" value="ECO:0007669"/>
    <property type="project" value="InterPro"/>
</dbReference>
<dbReference type="SUPFAM" id="SSF48264">
    <property type="entry name" value="Cytochrome P450"/>
    <property type="match status" value="1"/>
</dbReference>
<dbReference type="EMBL" id="JAMFTS010000002">
    <property type="protein sequence ID" value="KAJ4787042.1"/>
    <property type="molecule type" value="Genomic_DNA"/>
</dbReference>
<accession>A0AAV8F0V8</accession>
<evidence type="ECO:0000256" key="1">
    <source>
        <dbReference type="ARBA" id="ARBA00010617"/>
    </source>
</evidence>
<keyword evidence="4 5" id="KW-0408">Iron</keyword>
<dbReference type="AlphaFoldDB" id="A0AAV8F0V8"/>
<keyword evidence="3 5" id="KW-0479">Metal-binding</keyword>
<evidence type="ECO:0000256" key="2">
    <source>
        <dbReference type="ARBA" id="ARBA00022617"/>
    </source>
</evidence>
<keyword evidence="2 5" id="KW-0349">Heme</keyword>
<feature type="binding site" description="axial binding residue" evidence="5">
    <location>
        <position position="429"/>
    </location>
    <ligand>
        <name>heme</name>
        <dbReference type="ChEBI" id="CHEBI:30413"/>
    </ligand>
    <ligandPart>
        <name>Fe</name>
        <dbReference type="ChEBI" id="CHEBI:18248"/>
    </ligandPart>
</feature>
<comment type="similarity">
    <text evidence="1 6">Belongs to the cytochrome P450 family.</text>
</comment>
<evidence type="ECO:0000256" key="5">
    <source>
        <dbReference type="PIRSR" id="PIRSR602403-1"/>
    </source>
</evidence>
<dbReference type="InterPro" id="IPR001128">
    <property type="entry name" value="Cyt_P450"/>
</dbReference>
<dbReference type="GO" id="GO:0016705">
    <property type="term" value="F:oxidoreductase activity, acting on paired donors, with incorporation or reduction of molecular oxygen"/>
    <property type="evidence" value="ECO:0007669"/>
    <property type="project" value="InterPro"/>
</dbReference>
<evidence type="ECO:0000256" key="3">
    <source>
        <dbReference type="ARBA" id="ARBA00022723"/>
    </source>
</evidence>
<dbReference type="Proteomes" id="UP001140206">
    <property type="component" value="Chromosome 2"/>
</dbReference>
<protein>
    <submittedName>
        <fullName evidence="7">Lanosterol 14-alpha demethylase</fullName>
    </submittedName>
</protein>
<keyword evidence="6" id="KW-0503">Monooxygenase</keyword>
<evidence type="ECO:0000313" key="8">
    <source>
        <dbReference type="Proteomes" id="UP001140206"/>
    </source>
</evidence>
<comment type="cofactor">
    <cofactor evidence="5">
        <name>heme</name>
        <dbReference type="ChEBI" id="CHEBI:30413"/>
    </cofactor>
</comment>
<dbReference type="CDD" id="cd11042">
    <property type="entry name" value="CYP51-like"/>
    <property type="match status" value="1"/>
</dbReference>
<keyword evidence="6" id="KW-0560">Oxidoreductase</keyword>
<dbReference type="InterPro" id="IPR002403">
    <property type="entry name" value="Cyt_P450_E_grp-IV"/>
</dbReference>
<dbReference type="Pfam" id="PF00067">
    <property type="entry name" value="p450"/>
    <property type="match status" value="1"/>
</dbReference>
<dbReference type="PRINTS" id="PR00465">
    <property type="entry name" value="EP450IV"/>
</dbReference>
<evidence type="ECO:0000313" key="7">
    <source>
        <dbReference type="EMBL" id="KAJ4787042.1"/>
    </source>
</evidence>
<organism evidence="7 8">
    <name type="scientific">Rhynchospora pubera</name>
    <dbReference type="NCBI Taxonomy" id="906938"/>
    <lineage>
        <taxon>Eukaryota</taxon>
        <taxon>Viridiplantae</taxon>
        <taxon>Streptophyta</taxon>
        <taxon>Embryophyta</taxon>
        <taxon>Tracheophyta</taxon>
        <taxon>Spermatophyta</taxon>
        <taxon>Magnoliopsida</taxon>
        <taxon>Liliopsida</taxon>
        <taxon>Poales</taxon>
        <taxon>Cyperaceae</taxon>
        <taxon>Cyperoideae</taxon>
        <taxon>Rhynchosporeae</taxon>
        <taxon>Rhynchospora</taxon>
    </lineage>
</organism>
<name>A0AAV8F0V8_9POAL</name>
<proteinExistence type="inferred from homology"/>
<sequence>MVYILVLAVFLILATFLFLKNSLNRGLYNSTKKLKLPPVVKAWPLVGALYMLGKDPVNLLKNNYQKYGSVFTIKVLGQSVTLLIGPEVSRHFYTAPESELSLEELYKFAIPMFGRNVAFGAPTEIRLQQTQFLLKGLRPQMLRFYVGQIVTEVEDYFSQWQDSGTIDLVHELEHLITLTTARCLLGREVRENLTEEVSALIRDLAGGVLPISVLFPYLPIRAHNRRDRARDKLLLIFSKIISLRKTSPQPEEDLLQTLLASRYNNGESITNEQVSGMLSAILFVGKHTLSNTAAWTGAYLLQHKTYFSKVLEEQKALLGRHGLKMEFDILREMDVLSRCIKEAARIGYPPIITPRYCRQNFTVTTKEGKEYTIPKGHIVLTSPAVANRADHVFKDPDRYDPDRYLSAEEKKMASQPFSYITFGGGRHTCPGEAFTFIMLKTIWSYLIRNFELELVSTFHEGEWNGKEKILVHYKRRQLSI</sequence>
<dbReference type="InterPro" id="IPR017972">
    <property type="entry name" value="Cyt_P450_CS"/>
</dbReference>
<comment type="caution">
    <text evidence="7">The sequence shown here is derived from an EMBL/GenBank/DDBJ whole genome shotgun (WGS) entry which is preliminary data.</text>
</comment>
<dbReference type="Gene3D" id="1.10.630.10">
    <property type="entry name" value="Cytochrome P450"/>
    <property type="match status" value="1"/>
</dbReference>
<evidence type="ECO:0000256" key="6">
    <source>
        <dbReference type="RuleBase" id="RU000461"/>
    </source>
</evidence>